<evidence type="ECO:0000256" key="2">
    <source>
        <dbReference type="ARBA" id="ARBA00022679"/>
    </source>
</evidence>
<comment type="catalytic activity">
    <reaction evidence="7">
        <text>a 1,2-diacyl-sn-glycero-3-phospho-(1D-myo-inositol) + ATP = a 1,2-diacyl-sn-glycero-3-phospho-(1D-myo-inositol 4-phosphate) + ADP + H(+)</text>
        <dbReference type="Rhea" id="RHEA:19877"/>
        <dbReference type="ChEBI" id="CHEBI:15378"/>
        <dbReference type="ChEBI" id="CHEBI:30616"/>
        <dbReference type="ChEBI" id="CHEBI:57880"/>
        <dbReference type="ChEBI" id="CHEBI:58178"/>
        <dbReference type="ChEBI" id="CHEBI:456216"/>
        <dbReference type="EC" id="2.7.1.67"/>
    </reaction>
</comment>
<evidence type="ECO:0000256" key="7">
    <source>
        <dbReference type="RuleBase" id="RU367084"/>
    </source>
</evidence>
<dbReference type="GO" id="GO:0004430">
    <property type="term" value="F:1-phosphatidylinositol 4-kinase activity"/>
    <property type="evidence" value="ECO:0007669"/>
    <property type="project" value="UniProtKB-UniRule"/>
</dbReference>
<feature type="region of interest" description="Disordered" evidence="8">
    <location>
        <begin position="1"/>
        <end position="65"/>
    </location>
</feature>
<organism evidence="10 11">
    <name type="scientific">Pachysolen tannophilus NRRL Y-2460</name>
    <dbReference type="NCBI Taxonomy" id="669874"/>
    <lineage>
        <taxon>Eukaryota</taxon>
        <taxon>Fungi</taxon>
        <taxon>Dikarya</taxon>
        <taxon>Ascomycota</taxon>
        <taxon>Saccharomycotina</taxon>
        <taxon>Pichiomycetes</taxon>
        <taxon>Pachysolenaceae</taxon>
        <taxon>Pachysolen</taxon>
    </lineage>
</organism>
<dbReference type="EC" id="2.7.1.67" evidence="7"/>
<accession>A0A1E4TWV9</accession>
<dbReference type="GO" id="GO:0005768">
    <property type="term" value="C:endosome"/>
    <property type="evidence" value="ECO:0007669"/>
    <property type="project" value="UniProtKB-UniRule"/>
</dbReference>
<evidence type="ECO:0000256" key="3">
    <source>
        <dbReference type="ARBA" id="ARBA00022741"/>
    </source>
</evidence>
<comment type="subcellular location">
    <subcellularLocation>
        <location evidence="7">Cell membrane</location>
        <topology evidence="7">Peripheral membrane protein</topology>
    </subcellularLocation>
    <subcellularLocation>
        <location evidence="7">Vacuole membrane</location>
        <topology evidence="7">Peripheral membrane protein</topology>
    </subcellularLocation>
</comment>
<evidence type="ECO:0000259" key="9">
    <source>
        <dbReference type="PROSITE" id="PS50290"/>
    </source>
</evidence>
<gene>
    <name evidence="10" type="ORF">PACTADRAFT_49604</name>
</gene>
<dbReference type="GO" id="GO:0005886">
    <property type="term" value="C:plasma membrane"/>
    <property type="evidence" value="ECO:0007669"/>
    <property type="project" value="UniProtKB-SubCell"/>
</dbReference>
<keyword evidence="4 7" id="KW-0418">Kinase</keyword>
<evidence type="ECO:0000313" key="10">
    <source>
        <dbReference type="EMBL" id="ODV96219.1"/>
    </source>
</evidence>
<dbReference type="PANTHER" id="PTHR12865:SF1">
    <property type="entry name" value="PHOSPHATIDYLINOSITOL 4-KINASE TYPE 2"/>
    <property type="match status" value="1"/>
</dbReference>
<feature type="region of interest" description="Disordered" evidence="8">
    <location>
        <begin position="81"/>
        <end position="113"/>
    </location>
</feature>
<keyword evidence="2 7" id="KW-0808">Transferase</keyword>
<dbReference type="GO" id="GO:0046854">
    <property type="term" value="P:phosphatidylinositol phosphate biosynthetic process"/>
    <property type="evidence" value="ECO:0007669"/>
    <property type="project" value="UniProtKB-UniRule"/>
</dbReference>
<dbReference type="EMBL" id="KV454013">
    <property type="protein sequence ID" value="ODV96219.1"/>
    <property type="molecule type" value="Genomic_DNA"/>
</dbReference>
<dbReference type="PANTHER" id="PTHR12865">
    <property type="entry name" value="PHOSPHATIDYLINOSITOL 4-KINASE TYPE-II"/>
    <property type="match status" value="1"/>
</dbReference>
<feature type="domain" description="PI3K/PI4K catalytic" evidence="9">
    <location>
        <begin position="198"/>
        <end position="552"/>
    </location>
</feature>
<dbReference type="GO" id="GO:0000329">
    <property type="term" value="C:fungal-type vacuole membrane"/>
    <property type="evidence" value="ECO:0007669"/>
    <property type="project" value="TreeGrafter"/>
</dbReference>
<dbReference type="GO" id="GO:0005524">
    <property type="term" value="F:ATP binding"/>
    <property type="evidence" value="ECO:0007669"/>
    <property type="project" value="UniProtKB-UniRule"/>
</dbReference>
<dbReference type="OrthoDB" id="3349449at2759"/>
<dbReference type="GO" id="GO:0007032">
    <property type="term" value="P:endosome organization"/>
    <property type="evidence" value="ECO:0007669"/>
    <property type="project" value="TreeGrafter"/>
</dbReference>
<evidence type="ECO:0000256" key="6">
    <source>
        <dbReference type="ARBA" id="ARBA00023136"/>
    </source>
</evidence>
<reference evidence="11" key="1">
    <citation type="submission" date="2016-05" db="EMBL/GenBank/DDBJ databases">
        <title>Comparative genomics of biotechnologically important yeasts.</title>
        <authorList>
            <consortium name="DOE Joint Genome Institute"/>
            <person name="Riley R."/>
            <person name="Haridas S."/>
            <person name="Wolfe K.H."/>
            <person name="Lopes M.R."/>
            <person name="Hittinger C.T."/>
            <person name="Goker M."/>
            <person name="Salamov A."/>
            <person name="Wisecaver J."/>
            <person name="Long T.M."/>
            <person name="Aerts A.L."/>
            <person name="Barry K."/>
            <person name="Choi C."/>
            <person name="Clum A."/>
            <person name="Coughlan A.Y."/>
            <person name="Deshpande S."/>
            <person name="Douglass A.P."/>
            <person name="Hanson S.J."/>
            <person name="Klenk H.-P."/>
            <person name="Labutti K."/>
            <person name="Lapidus A."/>
            <person name="Lindquist E."/>
            <person name="Lipzen A."/>
            <person name="Meier-Kolthoff J.P."/>
            <person name="Ohm R.A."/>
            <person name="Otillar R.P."/>
            <person name="Pangilinan J."/>
            <person name="Peng Y."/>
            <person name="Rokas A."/>
            <person name="Rosa C.A."/>
            <person name="Scheuner C."/>
            <person name="Sibirny A.A."/>
            <person name="Slot J.C."/>
            <person name="Stielow J.B."/>
            <person name="Sun H."/>
            <person name="Kurtzman C.P."/>
            <person name="Blackwell M."/>
            <person name="Grigoriev I.V."/>
            <person name="Jeffries T.W."/>
        </authorList>
    </citation>
    <scope>NUCLEOTIDE SEQUENCE [LARGE SCALE GENOMIC DNA]</scope>
    <source>
        <strain evidence="11">NRRL Y-2460</strain>
    </source>
</reference>
<keyword evidence="5 7" id="KW-0067">ATP-binding</keyword>
<dbReference type="Proteomes" id="UP000094236">
    <property type="component" value="Unassembled WGS sequence"/>
</dbReference>
<protein>
    <recommendedName>
        <fullName evidence="7">Phosphatidylinositol 4-kinase</fullName>
        <ecNumber evidence="7">2.7.1.67</ecNumber>
    </recommendedName>
</protein>
<dbReference type="InterPro" id="IPR018936">
    <property type="entry name" value="PI3/4_kinase_CS"/>
</dbReference>
<keyword evidence="1 7" id="KW-1003">Cell membrane</keyword>
<evidence type="ECO:0000256" key="5">
    <source>
        <dbReference type="ARBA" id="ARBA00022840"/>
    </source>
</evidence>
<sequence length="834" mass="93878">MHSTKKHKKRNEAEGGDWVGGYSDGNDGDGLNGGSDKGNNNNVSGLDYLAANDNQPNNAILPNKVIKTEPKAEEPMIISRATISDQGNDGSGGNLVSFPKKNSPKRPSRNHSNMSFEAINSKVGKWTKSLVHLPKWVVVSSKNLEGKPTEIQYSVFKAPPDIEPITKEELVNTANSGHATKAAFDVVVDDAVEAIERGILPKRIATGSSGCYFVYNCNKEVVAVFKPKDEEPYGPLTPKWSKFIHRNLFPCFFGRSCLIPNLGYICESAACLLDRQLQSYIVPFTDTVFLSSETFYYSFFDQLAIKLNRKPLPKKVGSFQLFLKGYQEADQFLREHPLPGTRSWRDLFPQKNVVTPKVANPTFSSYSDEPVSYDTDDPVFEWTPDTLEQFREELEKLVILDYIMRNTDRGLDNWMIKVEWKLCHDTASGNYKKKPIVKIGAIDSGLSWPWKHPDEWRSFPFGWLFLPISIIGQPFTEKTRRHYLPLLTSTAWWEESSILFREMFSRDTEFKERMWRKQWAVMKGQTFNVVETLKTPGQGPLELARRTRMMVWDDEMDVPVKVPVSIMTSAIETPIWDQAQQQGSATTGININNHKNNSFGTSNNNETWNKQATLGNKAKLFDESLRQSPVKTAIARKRETIETISENEDAAEPSLNPFKSNDNNIIASSAKITPNKYDYFNNSSSPISNEQFNENFQNKWSELVNGGINEDEFNNSIQQAMSSTQYSPTLPTHEDQCYTGLASVSGMDSVITTDPNTNYSGSIGSGSKNKNSIGVLKNNVNNNANKKVNSNNNSSNINSENLGFQIHESSLASKRVIIERLQTVNSKPPVFTWC</sequence>
<name>A0A1E4TWV9_PACTA</name>
<dbReference type="STRING" id="669874.A0A1E4TWV9"/>
<evidence type="ECO:0000313" key="11">
    <source>
        <dbReference type="Proteomes" id="UP000094236"/>
    </source>
</evidence>
<dbReference type="PROSITE" id="PS50290">
    <property type="entry name" value="PI3_4_KINASE_3"/>
    <property type="match status" value="1"/>
</dbReference>
<keyword evidence="3 7" id="KW-0547">Nucleotide-binding</keyword>
<dbReference type="GO" id="GO:0007030">
    <property type="term" value="P:Golgi organization"/>
    <property type="evidence" value="ECO:0007669"/>
    <property type="project" value="TreeGrafter"/>
</dbReference>
<comment type="cofactor">
    <cofactor evidence="7">
        <name>Mg(2+)</name>
        <dbReference type="ChEBI" id="CHEBI:18420"/>
    </cofactor>
    <cofactor evidence="7">
        <name>Mn(2+)</name>
        <dbReference type="ChEBI" id="CHEBI:29035"/>
    </cofactor>
</comment>
<comment type="similarity">
    <text evidence="7">Belongs to the PI3/PI4-kinase family.</text>
</comment>
<dbReference type="InterPro" id="IPR039756">
    <property type="entry name" value="Lsb6/PI4K2"/>
</dbReference>
<dbReference type="PROSITE" id="PS00916">
    <property type="entry name" value="PI3_4_KINASE_2"/>
    <property type="match status" value="1"/>
</dbReference>
<feature type="compositionally biased region" description="Gly residues" evidence="8">
    <location>
        <begin position="17"/>
        <end position="36"/>
    </location>
</feature>
<dbReference type="GO" id="GO:0005802">
    <property type="term" value="C:trans-Golgi network"/>
    <property type="evidence" value="ECO:0007669"/>
    <property type="project" value="TreeGrafter"/>
</dbReference>
<keyword evidence="6" id="KW-0472">Membrane</keyword>
<evidence type="ECO:0000256" key="1">
    <source>
        <dbReference type="ARBA" id="ARBA00022475"/>
    </source>
</evidence>
<dbReference type="Pfam" id="PF00454">
    <property type="entry name" value="PI3_PI4_kinase"/>
    <property type="match status" value="1"/>
</dbReference>
<evidence type="ECO:0000256" key="8">
    <source>
        <dbReference type="SAM" id="MobiDB-lite"/>
    </source>
</evidence>
<dbReference type="InterPro" id="IPR000403">
    <property type="entry name" value="PI3/4_kinase_cat_dom"/>
</dbReference>
<proteinExistence type="inferred from homology"/>
<feature type="compositionally biased region" description="Basic residues" evidence="8">
    <location>
        <begin position="1"/>
        <end position="10"/>
    </location>
</feature>
<evidence type="ECO:0000256" key="4">
    <source>
        <dbReference type="ARBA" id="ARBA00022777"/>
    </source>
</evidence>
<keyword evidence="11" id="KW-1185">Reference proteome</keyword>
<dbReference type="AlphaFoldDB" id="A0A1E4TWV9"/>